<accession>A0AAJ8BVS0</accession>
<organism evidence="1">
    <name type="scientific">Aspergillus niger</name>
    <dbReference type="NCBI Taxonomy" id="5061"/>
    <lineage>
        <taxon>Eukaryota</taxon>
        <taxon>Fungi</taxon>
        <taxon>Dikarya</taxon>
        <taxon>Ascomycota</taxon>
        <taxon>Pezizomycotina</taxon>
        <taxon>Eurotiomycetes</taxon>
        <taxon>Eurotiomycetidae</taxon>
        <taxon>Eurotiales</taxon>
        <taxon>Aspergillaceae</taxon>
        <taxon>Aspergillus</taxon>
        <taxon>Aspergillus subgen. Circumdati</taxon>
    </lineage>
</organism>
<evidence type="ECO:0000313" key="1">
    <source>
        <dbReference type="RefSeq" id="XP_059604795.1"/>
    </source>
</evidence>
<dbReference type="RefSeq" id="XP_059604795.1">
    <property type="nucleotide sequence ID" value="XM_059745105.1"/>
</dbReference>
<gene>
    <name evidence="1" type="ORF">An16g04510</name>
</gene>
<name>A0AAJ8BVS0_ASPNG</name>
<dbReference type="VEuPathDB" id="FungiDB:An16g04510"/>
<dbReference type="GeneID" id="84593401"/>
<reference evidence="1" key="1">
    <citation type="submission" date="2025-02" db="EMBL/GenBank/DDBJ databases">
        <authorList>
            <consortium name="NCBI Genome Project"/>
        </authorList>
    </citation>
    <scope>NUCLEOTIDE SEQUENCE</scope>
</reference>
<proteinExistence type="predicted"/>
<dbReference type="AlphaFoldDB" id="A0AAJ8BVS0"/>
<dbReference type="KEGG" id="ang:An16g04510"/>
<protein>
    <submittedName>
        <fullName evidence="1">Uncharacterized protein</fullName>
    </submittedName>
</protein>
<sequence>MTGRGRPAHPPGGCLPVGQLAPLLRGRREVQTRLQCHKFFFSRSRRRLTVASAALTGRARLLQHSREQTATRQWTTASRRGSYWKSVSSGPKSVYQQEGRERKKHRLVLVYCRYRIQGCSTLVHAVAPKTHTHSSLFTTASQTEDQSDGFLPDSFQQEIQSEIKTIYRQIM</sequence>
<reference evidence="1" key="2">
    <citation type="submission" date="2025-08" db="UniProtKB">
        <authorList>
            <consortium name="RefSeq"/>
        </authorList>
    </citation>
    <scope>IDENTIFICATION</scope>
</reference>